<dbReference type="Proteomes" id="UP001159405">
    <property type="component" value="Unassembled WGS sequence"/>
</dbReference>
<reference evidence="11 12" key="1">
    <citation type="submission" date="2022-05" db="EMBL/GenBank/DDBJ databases">
        <authorList>
            <consortium name="Genoscope - CEA"/>
            <person name="William W."/>
        </authorList>
    </citation>
    <scope>NUCLEOTIDE SEQUENCE [LARGE SCALE GENOMIC DNA]</scope>
</reference>
<protein>
    <recommendedName>
        <fullName evidence="13">Targeting protein for Xklp2</fullName>
    </recommendedName>
</protein>
<evidence type="ECO:0000256" key="7">
    <source>
        <dbReference type="SAM" id="Coils"/>
    </source>
</evidence>
<dbReference type="EMBL" id="CALNXK010000012">
    <property type="protein sequence ID" value="CAH3044939.1"/>
    <property type="molecule type" value="Genomic_DNA"/>
</dbReference>
<feature type="coiled-coil region" evidence="7">
    <location>
        <begin position="646"/>
        <end position="684"/>
    </location>
</feature>
<evidence type="ECO:0000259" key="9">
    <source>
        <dbReference type="Pfam" id="PF06886"/>
    </source>
</evidence>
<evidence type="ECO:0008006" key="13">
    <source>
        <dbReference type="Google" id="ProtNLM"/>
    </source>
</evidence>
<evidence type="ECO:0000256" key="4">
    <source>
        <dbReference type="ARBA" id="ARBA00022490"/>
    </source>
</evidence>
<feature type="region of interest" description="Disordered" evidence="8">
    <location>
        <begin position="697"/>
        <end position="730"/>
    </location>
</feature>
<feature type="region of interest" description="Disordered" evidence="8">
    <location>
        <begin position="315"/>
        <end position="334"/>
    </location>
</feature>
<feature type="region of interest" description="Disordered" evidence="8">
    <location>
        <begin position="462"/>
        <end position="534"/>
    </location>
</feature>
<feature type="region of interest" description="Disordered" evidence="8">
    <location>
        <begin position="556"/>
        <end position="593"/>
    </location>
</feature>
<feature type="compositionally biased region" description="Basic and acidic residues" evidence="8">
    <location>
        <begin position="462"/>
        <end position="494"/>
    </location>
</feature>
<comment type="caution">
    <text evidence="11">The sequence shown here is derived from an EMBL/GenBank/DDBJ whole genome shotgun (WGS) entry which is preliminary data.</text>
</comment>
<gene>
    <name evidence="11" type="ORF">PLOB_00004555</name>
</gene>
<keyword evidence="5" id="KW-0206">Cytoskeleton</keyword>
<evidence type="ECO:0000256" key="2">
    <source>
        <dbReference type="ARBA" id="ARBA00004186"/>
    </source>
</evidence>
<comment type="subcellular location">
    <subcellularLocation>
        <location evidence="2">Cytoplasm</location>
        <location evidence="2">Cytoskeleton</location>
        <location evidence="2">Spindle</location>
    </subcellularLocation>
    <subcellularLocation>
        <location evidence="1">Nucleus</location>
    </subcellularLocation>
</comment>
<accession>A0ABN8N7S3</accession>
<organism evidence="11 12">
    <name type="scientific">Porites lobata</name>
    <dbReference type="NCBI Taxonomy" id="104759"/>
    <lineage>
        <taxon>Eukaryota</taxon>
        <taxon>Metazoa</taxon>
        <taxon>Cnidaria</taxon>
        <taxon>Anthozoa</taxon>
        <taxon>Hexacorallia</taxon>
        <taxon>Scleractinia</taxon>
        <taxon>Fungiina</taxon>
        <taxon>Poritidae</taxon>
        <taxon>Porites</taxon>
    </lineage>
</organism>
<dbReference type="Pfam" id="PF06886">
    <property type="entry name" value="TPX2"/>
    <property type="match status" value="2"/>
</dbReference>
<evidence type="ECO:0000259" key="10">
    <source>
        <dbReference type="Pfam" id="PF12214"/>
    </source>
</evidence>
<feature type="domain" description="TPX2 C-terminal" evidence="9">
    <location>
        <begin position="639"/>
        <end position="713"/>
    </location>
</feature>
<evidence type="ECO:0000256" key="8">
    <source>
        <dbReference type="SAM" id="MobiDB-lite"/>
    </source>
</evidence>
<name>A0ABN8N7S3_9CNID</name>
<evidence type="ECO:0000313" key="11">
    <source>
        <dbReference type="EMBL" id="CAH3044939.1"/>
    </source>
</evidence>
<dbReference type="InterPro" id="IPR027329">
    <property type="entry name" value="TPX2_C"/>
</dbReference>
<keyword evidence="6" id="KW-0539">Nucleus</keyword>
<dbReference type="PANTHER" id="PTHR14326">
    <property type="entry name" value="TARGETING PROTEIN FOR XKLP2"/>
    <property type="match status" value="1"/>
</dbReference>
<keyword evidence="4" id="KW-0963">Cytoplasm</keyword>
<feature type="compositionally biased region" description="Basic and acidic residues" evidence="8">
    <location>
        <begin position="525"/>
        <end position="534"/>
    </location>
</feature>
<proteinExistence type="inferred from homology"/>
<feature type="domain" description="TPX2 C-terminal" evidence="9">
    <location>
        <begin position="528"/>
        <end position="573"/>
    </location>
</feature>
<evidence type="ECO:0000256" key="3">
    <source>
        <dbReference type="ARBA" id="ARBA00005885"/>
    </source>
</evidence>
<feature type="region of interest" description="Disordered" evidence="8">
    <location>
        <begin position="44"/>
        <end position="121"/>
    </location>
</feature>
<evidence type="ECO:0000256" key="1">
    <source>
        <dbReference type="ARBA" id="ARBA00004123"/>
    </source>
</evidence>
<evidence type="ECO:0000256" key="5">
    <source>
        <dbReference type="ARBA" id="ARBA00023212"/>
    </source>
</evidence>
<evidence type="ECO:0000256" key="6">
    <source>
        <dbReference type="ARBA" id="ARBA00023242"/>
    </source>
</evidence>
<keyword evidence="7" id="KW-0175">Coiled coil</keyword>
<comment type="similarity">
    <text evidence="3">Belongs to the TPX2 family.</text>
</comment>
<feature type="compositionally biased region" description="Low complexity" evidence="8">
    <location>
        <begin position="180"/>
        <end position="195"/>
    </location>
</feature>
<dbReference type="PANTHER" id="PTHR14326:SF44">
    <property type="entry name" value="TARGETING PROTEIN FOR XKLP2"/>
    <property type="match status" value="1"/>
</dbReference>
<feature type="region of interest" description="Disordered" evidence="8">
    <location>
        <begin position="134"/>
        <end position="218"/>
    </location>
</feature>
<evidence type="ECO:0000313" key="12">
    <source>
        <dbReference type="Proteomes" id="UP001159405"/>
    </source>
</evidence>
<feature type="domain" description="TPX2 central" evidence="10">
    <location>
        <begin position="395"/>
        <end position="502"/>
    </location>
</feature>
<keyword evidence="12" id="KW-1185">Reference proteome</keyword>
<dbReference type="InterPro" id="IPR027330">
    <property type="entry name" value="TPX2_central_dom"/>
</dbReference>
<dbReference type="Pfam" id="PF12214">
    <property type="entry name" value="TPX2_importin"/>
    <property type="match status" value="1"/>
</dbReference>
<feature type="compositionally biased region" description="Basic and acidic residues" evidence="8">
    <location>
        <begin position="701"/>
        <end position="717"/>
    </location>
</feature>
<dbReference type="InterPro" id="IPR009675">
    <property type="entry name" value="TPX2_fam"/>
</dbReference>
<feature type="coiled-coil region" evidence="7">
    <location>
        <begin position="239"/>
        <end position="266"/>
    </location>
</feature>
<sequence>MDLGIEPKYEYDAPQFVDFTEGLQHVIDPDADKWFDKKIADEGGVVVEEDENDQESNGSSAEPLDAVVADTINDVASSEIPNGHEENTNSPNRNEVDPEMSAASTETNESRKKQAPKNVVTSWSEWLSKCSNSAASCQATKEDNKENASQNQVKTSQSQVKRKRPKKAPERRSPRLRTLSTCSNASTCSSVSSSSDVPTARKVPKVKPHLLTIPQTPTFMRRVPQAKIAASQAQKSREASELEVIAQKQKETHEKLKQNKVSMKKALAGQSYMPCRSAVDNLTHPKEFHFATDDRLGPSTHHTQTEQKEKDFVGTLRQHPPSPSFKNKKLTVPVPFKMTESRKRKEPDNDNNPCGQYQSMAQKVYQWQKKTPERFRVKPIHEQNQGPPPASGEKKLTMPKTPNLMSRERKRPLPSDFVSQEEKEKLQEAEIKSYKFKATELNHKIFECNGTLGVYMIPKKPNTEAEPFHFHSEDRAEVHKTKEKPSSEDEDHPRQIKAQPVPDFSTVFKPELTHQSTHSKPFSFDQRDKELKDKKEEKIKTIIDDEKKLHEFQAQPLPSFSPPLLPQSSKCLTEPAPFNLSTENRGAVKAEKWGQKLQQEIQEERMKRVFRARSTNVLYSAPFVPDKSIVKPNTQFEEFAMNCDKRAKEREVYEMHKEQREQEEEEARKELERIKEEEEKIYIRELRKQLVHKPNPIRKYRAVEIKHSDKELTDPRSPEWQSKKRKKLRV</sequence>
<feature type="region of interest" description="Disordered" evidence="8">
    <location>
        <begin position="376"/>
        <end position="421"/>
    </location>
</feature>
<feature type="compositionally biased region" description="Polar residues" evidence="8">
    <location>
        <begin position="147"/>
        <end position="159"/>
    </location>
</feature>